<sequence>MDDDDDFGDFGSPMTGAAPPAPPLGAYDEDDDDDPFSEFDVSAIGSQPRPSAPLTPPPTVLVAASVASAPTPPGLDDDDFDDFGRPPVPSSGPAELAPSQRVAINGGALAAPLPAFFAPPAAAAGPFAAPACGALGNDDFEFGVPGAATAPSGEQGIAVLDVLATVDSVGEPTSAPQPGDTAGADPYAANGADGGDATAQKLLGPGADKAAGAEDDDDFGAFGTAESAFGTGGSAEATDAAGHQPSDVREGGVRAARLSAGLQPPRVLHVASEALSDASYVSAIEPSAASAEDERGSAPDFAGRGDRGSPMAYEAVSGVLESFGGGAVPEEMEGMAALPGAHDAADGGYGRWGQTDATGGLGGAAADAGAACVGGGQAAARGALVEPAKSPHGATGGDGSCDDGFGDFGTGGGDAAGKGSAQAGSADQGDAAGDDGFGDFGTGGGDAAGEGTAQGGSTDQGDAAGDDGFGDFGTSGGDAAGEGSAQAGSTDQGDAAGDDGFGDFGTSGGDAAGEGSAQAGSTDQGDAAGDDGFGDFGTGGGDAAGEGSAQAGSTDQGDAAGDDGFGDFGTGGGDAAGEGSAQGGSTDQGDAAGGDGFGDFGTGGGDAAGEGNAQAGSTDQGDAAGDDGFGDFGTGGGDAAGEGTAQGGSTDQGDAAGDDGFGDFGTGGGDAAGEGSAQAGSTDQGDAAGDDGFGDFGTGADGEGDDDGFGDFGAAVDPPNAPVAVPPTAPPAPSHVAMPTAHAPAIDAGALRTCAQIRAHSALVCAAAFGGGDGSAALRSAVAQLLAMESADGDANALDGASPAAEQPDGDDGPLLTELIMRHASVGTPAAKPDAWQWHGSALESRFCALLGVPPNTGRAGASAGGADDGDAGSGDGGAHAGADDGADEADAALGAQQEQLPRQQRQSAGGLRDLGHGGQLSTRSASEPLAQTAPQPASVPLARMASDALGLFAQPQPTQPHERAAAAGGGTAASGGFSGMDDFFGGGPPPVPPRAPPAGADIFGLDALLGASNTPPALPPPDVPAPGGAAPSPSSALLSGALASLGLGSSWDAEQQRWIDAMPRLGYLAAERLTLPLAPPVLNSKAQAALAELRGT</sequence>
<feature type="compositionally biased region" description="Gly residues" evidence="1">
    <location>
        <begin position="968"/>
        <end position="979"/>
    </location>
</feature>
<feature type="compositionally biased region" description="Gly residues" evidence="1">
    <location>
        <begin position="438"/>
        <end position="454"/>
    </location>
</feature>
<comment type="caution">
    <text evidence="2">The sequence shown here is derived from an EMBL/GenBank/DDBJ whole genome shotgun (WGS) entry which is preliminary data.</text>
</comment>
<dbReference type="OrthoDB" id="10690095at2759"/>
<feature type="region of interest" description="Disordered" evidence="1">
    <location>
        <begin position="286"/>
        <end position="306"/>
    </location>
</feature>
<feature type="region of interest" description="Disordered" evidence="1">
    <location>
        <begin position="858"/>
        <end position="938"/>
    </location>
</feature>
<feature type="compositionally biased region" description="Low complexity" evidence="1">
    <location>
        <begin position="1026"/>
        <end position="1035"/>
    </location>
</feature>
<name>A0A8J5XDG2_DIALT</name>
<feature type="compositionally biased region" description="Gly residues" evidence="1">
    <location>
        <begin position="630"/>
        <end position="646"/>
    </location>
</feature>
<keyword evidence="3" id="KW-1185">Reference proteome</keyword>
<feature type="compositionally biased region" description="Low complexity" evidence="1">
    <location>
        <begin position="485"/>
        <end position="495"/>
    </location>
</feature>
<feature type="compositionally biased region" description="Low complexity" evidence="1">
    <location>
        <begin position="182"/>
        <end position="210"/>
    </location>
</feature>
<feature type="compositionally biased region" description="Low complexity" evidence="1">
    <location>
        <begin position="609"/>
        <end position="623"/>
    </location>
</feature>
<proteinExistence type="predicted"/>
<feature type="region of interest" description="Disordered" evidence="1">
    <location>
        <begin position="1"/>
        <end position="99"/>
    </location>
</feature>
<feature type="compositionally biased region" description="Gly residues" evidence="1">
    <location>
        <begin position="662"/>
        <end position="672"/>
    </location>
</feature>
<feature type="compositionally biased region" description="Basic and acidic residues" evidence="1">
    <location>
        <begin position="292"/>
        <end position="306"/>
    </location>
</feature>
<feature type="compositionally biased region" description="Low complexity" evidence="1">
    <location>
        <begin position="673"/>
        <end position="687"/>
    </location>
</feature>
<protein>
    <submittedName>
        <fullName evidence="2">Uncharacterized protein</fullName>
    </submittedName>
</protein>
<gene>
    <name evidence="2" type="ORF">KFE25_005212</name>
</gene>
<feature type="compositionally biased region" description="Pro residues" evidence="1">
    <location>
        <begin position="50"/>
        <end position="59"/>
    </location>
</feature>
<evidence type="ECO:0000313" key="2">
    <source>
        <dbReference type="EMBL" id="KAG8458785.1"/>
    </source>
</evidence>
<feature type="compositionally biased region" description="Low complexity" evidence="1">
    <location>
        <begin position="892"/>
        <end position="907"/>
    </location>
</feature>
<feature type="region of interest" description="Disordered" evidence="1">
    <location>
        <begin position="1012"/>
        <end position="1035"/>
    </location>
</feature>
<feature type="compositionally biased region" description="Gly residues" evidence="1">
    <location>
        <begin position="534"/>
        <end position="544"/>
    </location>
</feature>
<organism evidence="2 3">
    <name type="scientific">Diacronema lutheri</name>
    <name type="common">Unicellular marine alga</name>
    <name type="synonym">Monochrysis lutheri</name>
    <dbReference type="NCBI Taxonomy" id="2081491"/>
    <lineage>
        <taxon>Eukaryota</taxon>
        <taxon>Haptista</taxon>
        <taxon>Haptophyta</taxon>
        <taxon>Pavlovophyceae</taxon>
        <taxon>Pavlovales</taxon>
        <taxon>Pavlovaceae</taxon>
        <taxon>Diacronema</taxon>
    </lineage>
</organism>
<feature type="region of interest" description="Disordered" evidence="1">
    <location>
        <begin position="955"/>
        <end position="992"/>
    </location>
</feature>
<evidence type="ECO:0000256" key="1">
    <source>
        <dbReference type="SAM" id="MobiDB-lite"/>
    </source>
</evidence>
<feature type="region of interest" description="Disordered" evidence="1">
    <location>
        <begin position="169"/>
        <end position="251"/>
    </location>
</feature>
<dbReference type="EMBL" id="JAGTXO010000047">
    <property type="protein sequence ID" value="KAG8458785.1"/>
    <property type="molecule type" value="Genomic_DNA"/>
</dbReference>
<feature type="compositionally biased region" description="Gly residues" evidence="1">
    <location>
        <begin position="566"/>
        <end position="582"/>
    </location>
</feature>
<feature type="compositionally biased region" description="Pro residues" evidence="1">
    <location>
        <begin position="719"/>
        <end position="733"/>
    </location>
</feature>
<feature type="compositionally biased region" description="Gly residues" evidence="1">
    <location>
        <begin position="470"/>
        <end position="480"/>
    </location>
</feature>
<feature type="region of interest" description="Disordered" evidence="1">
    <location>
        <begin position="412"/>
        <end position="735"/>
    </location>
</feature>
<feature type="compositionally biased region" description="Low complexity" evidence="1">
    <location>
        <begin position="417"/>
        <end position="431"/>
    </location>
</feature>
<evidence type="ECO:0000313" key="3">
    <source>
        <dbReference type="Proteomes" id="UP000751190"/>
    </source>
</evidence>
<feature type="compositionally biased region" description="Acidic residues" evidence="1">
    <location>
        <begin position="27"/>
        <end position="37"/>
    </location>
</feature>
<dbReference type="AlphaFoldDB" id="A0A8J5XDG2"/>
<dbReference type="Proteomes" id="UP000751190">
    <property type="component" value="Unassembled WGS sequence"/>
</dbReference>
<dbReference type="OMA" id="PRYVHAS"/>
<accession>A0A8J5XDG2</accession>
<reference evidence="2" key="1">
    <citation type="submission" date="2021-05" db="EMBL/GenBank/DDBJ databases">
        <title>The genome of the haptophyte Pavlova lutheri (Diacronema luteri, Pavlovales) - a model for lipid biosynthesis in eukaryotic algae.</title>
        <authorList>
            <person name="Hulatt C.J."/>
            <person name="Posewitz M.C."/>
        </authorList>
    </citation>
    <scope>NUCLEOTIDE SEQUENCE</scope>
    <source>
        <strain evidence="2">NIVA-4/92</strain>
    </source>
</reference>
<feature type="compositionally biased region" description="Low complexity" evidence="1">
    <location>
        <begin position="545"/>
        <end position="559"/>
    </location>
</feature>
<feature type="compositionally biased region" description="Low complexity" evidence="1">
    <location>
        <begin position="60"/>
        <end position="69"/>
    </location>
</feature>
<feature type="compositionally biased region" description="Gly residues" evidence="1">
    <location>
        <begin position="502"/>
        <end position="512"/>
    </location>
</feature>
<feature type="compositionally biased region" description="Gly residues" evidence="1">
    <location>
        <begin position="591"/>
        <end position="608"/>
    </location>
</feature>
<feature type="compositionally biased region" description="Low complexity" evidence="1">
    <location>
        <begin position="517"/>
        <end position="527"/>
    </location>
</feature>